<comment type="caution">
    <text evidence="2">The sequence shown here is derived from an EMBL/GenBank/DDBJ whole genome shotgun (WGS) entry which is preliminary data.</text>
</comment>
<evidence type="ECO:0000313" key="2">
    <source>
        <dbReference type="EMBL" id="PSV08671.1"/>
    </source>
</evidence>
<dbReference type="EMBL" id="PYNS01000027">
    <property type="protein sequence ID" value="PSV08671.1"/>
    <property type="molecule type" value="Genomic_DNA"/>
</dbReference>
<accession>A0A2T3KR06</accession>
<name>A0A2T3KR06_PHOLD</name>
<proteinExistence type="predicted"/>
<evidence type="ECO:0000256" key="1">
    <source>
        <dbReference type="SAM" id="Phobius"/>
    </source>
</evidence>
<dbReference type="Proteomes" id="UP000240530">
    <property type="component" value="Unassembled WGS sequence"/>
</dbReference>
<reference evidence="2 3" key="1">
    <citation type="submission" date="2018-03" db="EMBL/GenBank/DDBJ databases">
        <title>Whole genome sequencing of Histamine producing bacteria.</title>
        <authorList>
            <person name="Butler K."/>
        </authorList>
    </citation>
    <scope>NUCLEOTIDE SEQUENCE [LARGE SCALE GENOMIC DNA]</scope>
    <source>
        <strain evidence="2 3">Res.4.1</strain>
    </source>
</reference>
<feature type="transmembrane region" description="Helical" evidence="1">
    <location>
        <begin position="12"/>
        <end position="29"/>
    </location>
</feature>
<protein>
    <submittedName>
        <fullName evidence="2">Uncharacterized protein</fullName>
    </submittedName>
</protein>
<gene>
    <name evidence="2" type="ORF">C0W93_18115</name>
</gene>
<dbReference type="RefSeq" id="WP_107185933.1">
    <property type="nucleotide sequence ID" value="NZ_JAUZMS010000004.1"/>
</dbReference>
<keyword evidence="1" id="KW-1133">Transmembrane helix</keyword>
<keyword evidence="1" id="KW-0812">Transmembrane</keyword>
<keyword evidence="1" id="KW-0472">Membrane</keyword>
<feature type="transmembrane region" description="Helical" evidence="1">
    <location>
        <begin position="35"/>
        <end position="55"/>
    </location>
</feature>
<sequence>MKKWIQERNHKKARVTAAILAIGLIIVSLMTSGLASALCDLAAFLILITVVWMKIDSNKEQSQEKILVDSSEKLEIEP</sequence>
<evidence type="ECO:0000313" key="3">
    <source>
        <dbReference type="Proteomes" id="UP000240530"/>
    </source>
</evidence>
<dbReference type="AlphaFoldDB" id="A0A2T3KR06"/>
<organism evidence="2 3">
    <name type="scientific">Photobacterium leiognathi subsp. mandapamensis</name>
    <name type="common">Photobacterium mandapamensis</name>
    <dbReference type="NCBI Taxonomy" id="48408"/>
    <lineage>
        <taxon>Bacteria</taxon>
        <taxon>Pseudomonadati</taxon>
        <taxon>Pseudomonadota</taxon>
        <taxon>Gammaproteobacteria</taxon>
        <taxon>Vibrionales</taxon>
        <taxon>Vibrionaceae</taxon>
        <taxon>Photobacterium</taxon>
    </lineage>
</organism>